<keyword evidence="2" id="KW-0732">Signal</keyword>
<gene>
    <name evidence="3" type="ORF">PGTG_16681</name>
</gene>
<dbReference type="GeneID" id="10530555"/>
<proteinExistence type="predicted"/>
<keyword evidence="4" id="KW-1185">Reference proteome</keyword>
<sequence length="111" mass="12442">MRHFTLYIGFVLSILSTSMAMFPPIKIDPARRKNYNFYYPPGSQVRTSHVDRILNTAKAKVKKSGSTEHCTNNPKDLPTAGIVKMMQCRPRQMSQKKGAKGPGAQIKFVGQ</sequence>
<name>E3L280_PUCGT</name>
<organism evidence="3 4">
    <name type="scientific">Puccinia graminis f. sp. tritici (strain CRL 75-36-700-3 / race SCCL)</name>
    <name type="common">Black stem rust fungus</name>
    <dbReference type="NCBI Taxonomy" id="418459"/>
    <lineage>
        <taxon>Eukaryota</taxon>
        <taxon>Fungi</taxon>
        <taxon>Dikarya</taxon>
        <taxon>Basidiomycota</taxon>
        <taxon>Pucciniomycotina</taxon>
        <taxon>Pucciniomycetes</taxon>
        <taxon>Pucciniales</taxon>
        <taxon>Pucciniaceae</taxon>
        <taxon>Puccinia</taxon>
    </lineage>
</organism>
<reference key="1">
    <citation type="submission" date="2007-01" db="EMBL/GenBank/DDBJ databases">
        <title>The Genome Sequence of Puccinia graminis f. sp. tritici Strain CRL 75-36-700-3.</title>
        <authorList>
            <consortium name="The Broad Institute Genome Sequencing Platform"/>
            <person name="Birren B."/>
            <person name="Lander E."/>
            <person name="Galagan J."/>
            <person name="Nusbaum C."/>
            <person name="Devon K."/>
            <person name="Cuomo C."/>
            <person name="Jaffe D."/>
            <person name="Butler J."/>
            <person name="Alvarez P."/>
            <person name="Gnerre S."/>
            <person name="Grabherr M."/>
            <person name="Mauceli E."/>
            <person name="Brockman W."/>
            <person name="Young S."/>
            <person name="LaButti K."/>
            <person name="Sykes S."/>
            <person name="DeCaprio D."/>
            <person name="Crawford M."/>
            <person name="Koehrsen M."/>
            <person name="Engels R."/>
            <person name="Montgomery P."/>
            <person name="Pearson M."/>
            <person name="Howarth C."/>
            <person name="Larson L."/>
            <person name="White J."/>
            <person name="Zeng Q."/>
            <person name="Kodira C."/>
            <person name="Yandava C."/>
            <person name="Alvarado L."/>
            <person name="O'Leary S."/>
            <person name="Szabo L."/>
            <person name="Dean R."/>
            <person name="Schein J."/>
        </authorList>
    </citation>
    <scope>NUCLEOTIDE SEQUENCE</scope>
    <source>
        <strain>CRL 75-36-700-3</strain>
    </source>
</reference>
<evidence type="ECO:0000313" key="3">
    <source>
        <dbReference type="EMBL" id="EFP90655.2"/>
    </source>
</evidence>
<evidence type="ECO:0000256" key="2">
    <source>
        <dbReference type="SAM" id="SignalP"/>
    </source>
</evidence>
<reference evidence="4" key="2">
    <citation type="journal article" date="2011" name="Proc. Natl. Acad. Sci. U.S.A.">
        <title>Obligate biotrophy features unraveled by the genomic analysis of rust fungi.</title>
        <authorList>
            <person name="Duplessis S."/>
            <person name="Cuomo C.A."/>
            <person name="Lin Y.-C."/>
            <person name="Aerts A."/>
            <person name="Tisserant E."/>
            <person name="Veneault-Fourrey C."/>
            <person name="Joly D.L."/>
            <person name="Hacquard S."/>
            <person name="Amselem J."/>
            <person name="Cantarel B.L."/>
            <person name="Chiu R."/>
            <person name="Coutinho P.M."/>
            <person name="Feau N."/>
            <person name="Field M."/>
            <person name="Frey P."/>
            <person name="Gelhaye E."/>
            <person name="Goldberg J."/>
            <person name="Grabherr M.G."/>
            <person name="Kodira C.D."/>
            <person name="Kohler A."/>
            <person name="Kuees U."/>
            <person name="Lindquist E.A."/>
            <person name="Lucas S.M."/>
            <person name="Mago R."/>
            <person name="Mauceli E."/>
            <person name="Morin E."/>
            <person name="Murat C."/>
            <person name="Pangilinan J.L."/>
            <person name="Park R."/>
            <person name="Pearson M."/>
            <person name="Quesneville H."/>
            <person name="Rouhier N."/>
            <person name="Sakthikumar S."/>
            <person name="Salamov A.A."/>
            <person name="Schmutz J."/>
            <person name="Selles B."/>
            <person name="Shapiro H."/>
            <person name="Tanguay P."/>
            <person name="Tuskan G.A."/>
            <person name="Henrissat B."/>
            <person name="Van de Peer Y."/>
            <person name="Rouze P."/>
            <person name="Ellis J.G."/>
            <person name="Dodds P.N."/>
            <person name="Schein J.E."/>
            <person name="Zhong S."/>
            <person name="Hamelin R.C."/>
            <person name="Grigoriev I.V."/>
            <person name="Szabo L.J."/>
            <person name="Martin F."/>
        </authorList>
    </citation>
    <scope>NUCLEOTIDE SEQUENCE [LARGE SCALE GENOMIC DNA]</scope>
    <source>
        <strain evidence="4">CRL 75-36-700-3 / race SCCL</strain>
    </source>
</reference>
<feature type="region of interest" description="Disordered" evidence="1">
    <location>
        <begin position="91"/>
        <end position="111"/>
    </location>
</feature>
<feature type="chain" id="PRO_5003173019" evidence="2">
    <location>
        <begin position="21"/>
        <end position="111"/>
    </location>
</feature>
<accession>E3L280</accession>
<evidence type="ECO:0000256" key="1">
    <source>
        <dbReference type="SAM" id="MobiDB-lite"/>
    </source>
</evidence>
<dbReference type="RefSeq" id="XP_003335074.2">
    <property type="nucleotide sequence ID" value="XM_003335026.2"/>
</dbReference>
<dbReference type="OrthoDB" id="10277337at2759"/>
<evidence type="ECO:0000313" key="4">
    <source>
        <dbReference type="Proteomes" id="UP000008783"/>
    </source>
</evidence>
<dbReference type="Proteomes" id="UP000008783">
    <property type="component" value="Unassembled WGS sequence"/>
</dbReference>
<dbReference type="EMBL" id="DS178335">
    <property type="protein sequence ID" value="EFP90655.2"/>
    <property type="molecule type" value="Genomic_DNA"/>
</dbReference>
<dbReference type="VEuPathDB" id="FungiDB:PGTG_16681"/>
<protein>
    <submittedName>
        <fullName evidence="3">Uncharacterized protein</fullName>
    </submittedName>
</protein>
<dbReference type="HOGENOM" id="CLU_2159677_0_0_1"/>
<dbReference type="KEGG" id="pgr:PGTG_16681"/>
<dbReference type="AlphaFoldDB" id="E3L280"/>
<dbReference type="InParanoid" id="E3L280"/>
<feature type="signal peptide" evidence="2">
    <location>
        <begin position="1"/>
        <end position="20"/>
    </location>
</feature>